<name>A0A7N5JH35_AILME</name>
<accession>A0A7N5JH35</accession>
<gene>
    <name evidence="2" type="primary">PRR30</name>
</gene>
<dbReference type="PANTHER" id="PTHR22235:SF2">
    <property type="entry name" value="PROLINE-RICH PROTEIN 30"/>
    <property type="match status" value="1"/>
</dbReference>
<reference evidence="2" key="3">
    <citation type="submission" date="2025-09" db="UniProtKB">
        <authorList>
            <consortium name="Ensembl"/>
        </authorList>
    </citation>
    <scope>IDENTIFICATION</scope>
</reference>
<dbReference type="Ensembl" id="ENSAMET00000032496.1">
    <property type="protein sequence ID" value="ENSAMEP00000025384.1"/>
    <property type="gene ID" value="ENSAMEG00000028341.1"/>
</dbReference>
<dbReference type="Proteomes" id="UP000008912">
    <property type="component" value="Unassembled WGS sequence"/>
</dbReference>
<feature type="region of interest" description="Disordered" evidence="1">
    <location>
        <begin position="1"/>
        <end position="58"/>
    </location>
</feature>
<evidence type="ECO:0000313" key="3">
    <source>
        <dbReference type="Proteomes" id="UP000008912"/>
    </source>
</evidence>
<feature type="compositionally biased region" description="Pro residues" evidence="1">
    <location>
        <begin position="43"/>
        <end position="55"/>
    </location>
</feature>
<feature type="compositionally biased region" description="Low complexity" evidence="1">
    <location>
        <begin position="169"/>
        <end position="190"/>
    </location>
</feature>
<dbReference type="GeneTree" id="ENSGT00910000147668"/>
<reference evidence="2 3" key="1">
    <citation type="journal article" date="2010" name="Nature">
        <title>The sequence and de novo assembly of the giant panda genome.</title>
        <authorList>
            <person name="Li R."/>
            <person name="Fan W."/>
            <person name="Tian G."/>
            <person name="Zhu H."/>
            <person name="He L."/>
            <person name="Cai J."/>
            <person name="Huang Q."/>
            <person name="Cai Q."/>
            <person name="Li B."/>
            <person name="Bai Y."/>
            <person name="Zhang Z."/>
            <person name="Zhang Y."/>
            <person name="Wang W."/>
            <person name="Li J."/>
            <person name="Wei F."/>
            <person name="Li H."/>
            <person name="Jian M."/>
            <person name="Li J."/>
            <person name="Zhang Z."/>
            <person name="Nielsen R."/>
            <person name="Li D."/>
            <person name="Gu W."/>
            <person name="Yang Z."/>
            <person name="Xuan Z."/>
            <person name="Ryder O.A."/>
            <person name="Leung F.C."/>
            <person name="Zhou Y."/>
            <person name="Cao J."/>
            <person name="Sun X."/>
            <person name="Fu Y."/>
            <person name="Fang X."/>
            <person name="Guo X."/>
            <person name="Wang B."/>
            <person name="Hou R."/>
            <person name="Shen F."/>
            <person name="Mu B."/>
            <person name="Ni P."/>
            <person name="Lin R."/>
            <person name="Qian W."/>
            <person name="Wang G."/>
            <person name="Yu C."/>
            <person name="Nie W."/>
            <person name="Wang J."/>
            <person name="Wu Z."/>
            <person name="Liang H."/>
            <person name="Min J."/>
            <person name="Wu Q."/>
            <person name="Cheng S."/>
            <person name="Ruan J."/>
            <person name="Wang M."/>
            <person name="Shi Z."/>
            <person name="Wen M."/>
            <person name="Liu B."/>
            <person name="Ren X."/>
            <person name="Zheng H."/>
            <person name="Dong D."/>
            <person name="Cook K."/>
            <person name="Shan G."/>
            <person name="Zhang H."/>
            <person name="Kosiol C."/>
            <person name="Xie X."/>
            <person name="Lu Z."/>
            <person name="Zheng H."/>
            <person name="Li Y."/>
            <person name="Steiner C.C."/>
            <person name="Lam T.T."/>
            <person name="Lin S."/>
            <person name="Zhang Q."/>
            <person name="Li G."/>
            <person name="Tian J."/>
            <person name="Gong T."/>
            <person name="Liu H."/>
            <person name="Zhang D."/>
            <person name="Fang L."/>
            <person name="Ye C."/>
            <person name="Zhang J."/>
            <person name="Hu W."/>
            <person name="Xu A."/>
            <person name="Ren Y."/>
            <person name="Zhang G."/>
            <person name="Bruford M.W."/>
            <person name="Li Q."/>
            <person name="Ma L."/>
            <person name="Guo Y."/>
            <person name="An N."/>
            <person name="Hu Y."/>
            <person name="Zheng Y."/>
            <person name="Shi Y."/>
            <person name="Li Z."/>
            <person name="Liu Q."/>
            <person name="Chen Y."/>
            <person name="Zhao J."/>
            <person name="Qu N."/>
            <person name="Zhao S."/>
            <person name="Tian F."/>
            <person name="Wang X."/>
            <person name="Wang H."/>
            <person name="Xu L."/>
            <person name="Liu X."/>
            <person name="Vinar T."/>
            <person name="Wang Y."/>
            <person name="Lam T.W."/>
            <person name="Yiu S.M."/>
            <person name="Liu S."/>
            <person name="Zhang H."/>
            <person name="Li D."/>
            <person name="Huang Y."/>
            <person name="Wang X."/>
            <person name="Yang G."/>
            <person name="Jiang Z."/>
            <person name="Wang J."/>
            <person name="Qin N."/>
            <person name="Li L."/>
            <person name="Li J."/>
            <person name="Bolund L."/>
            <person name="Kristiansen K."/>
            <person name="Wong G.K."/>
            <person name="Olson M."/>
            <person name="Zhang X."/>
            <person name="Li S."/>
            <person name="Yang H."/>
            <person name="Wang J."/>
            <person name="Wang J."/>
        </authorList>
    </citation>
    <scope>NUCLEOTIDE SEQUENCE [LARGE SCALE GENOMIC DNA]</scope>
</reference>
<feature type="region of interest" description="Disordered" evidence="1">
    <location>
        <begin position="252"/>
        <end position="287"/>
    </location>
</feature>
<organism evidence="2 3">
    <name type="scientific">Ailuropoda melanoleuca</name>
    <name type="common">Giant panda</name>
    <dbReference type="NCBI Taxonomy" id="9646"/>
    <lineage>
        <taxon>Eukaryota</taxon>
        <taxon>Metazoa</taxon>
        <taxon>Chordata</taxon>
        <taxon>Craniata</taxon>
        <taxon>Vertebrata</taxon>
        <taxon>Euteleostomi</taxon>
        <taxon>Mammalia</taxon>
        <taxon>Eutheria</taxon>
        <taxon>Laurasiatheria</taxon>
        <taxon>Carnivora</taxon>
        <taxon>Caniformia</taxon>
        <taxon>Ursidae</taxon>
        <taxon>Ailuropoda</taxon>
    </lineage>
</organism>
<evidence type="ECO:0000313" key="2">
    <source>
        <dbReference type="Ensembl" id="ENSAMEP00000025384.1"/>
    </source>
</evidence>
<feature type="region of interest" description="Disordered" evidence="1">
    <location>
        <begin position="138"/>
        <end position="198"/>
    </location>
</feature>
<dbReference type="AlphaFoldDB" id="A0A7N5JH35"/>
<dbReference type="InParanoid" id="A0A7N5JH35"/>
<dbReference type="PANTHER" id="PTHR22235">
    <property type="entry name" value="PROLINE-RICH PROTEIN 30"/>
    <property type="match status" value="1"/>
</dbReference>
<keyword evidence="3" id="KW-1185">Reference proteome</keyword>
<dbReference type="InterPro" id="IPR031461">
    <property type="entry name" value="DUF4679"/>
</dbReference>
<sequence length="309" mass="31900">MLPQNKDQAAMALASVRGHRVPWGGGRMRGKREGPCRVQGPRSPGPGPGGPPGAPPHCTRPAAPAFAAPVARQDWPGPSCRVSYMPGVPQAPQPLLPHPQVQDWTPAACLPPAAALCTGPGIRTAPHRHWFWPPPASGPGQGLASVAGKKARGSRASGQGCSGRWISNPGIPGSSRSSTRGSGAGRSSPGHTLLPDGESQIYRPSITKLYAVFRASTSGTQTGHCLPETQAFLCAQEACLSRARSPKVTTLVPEPRRLSGAPPPNPTAPTRPQISGSPRDTLKGWLGGGQVCSPALNPGSPLWSLLSPG</sequence>
<reference evidence="2" key="2">
    <citation type="submission" date="2025-08" db="UniProtKB">
        <authorList>
            <consortium name="Ensembl"/>
        </authorList>
    </citation>
    <scope>IDENTIFICATION</scope>
</reference>
<protein>
    <submittedName>
        <fullName evidence="2">Proline rich 30</fullName>
    </submittedName>
</protein>
<proteinExistence type="predicted"/>
<evidence type="ECO:0000256" key="1">
    <source>
        <dbReference type="SAM" id="MobiDB-lite"/>
    </source>
</evidence>